<feature type="region of interest" description="Disordered" evidence="1">
    <location>
        <begin position="124"/>
        <end position="253"/>
    </location>
</feature>
<dbReference type="InterPro" id="IPR050656">
    <property type="entry name" value="PINX1"/>
</dbReference>
<sequence length="253" mass="28884">MNASLYLSSFGWEEGEALQRGGIKKPILVKHKKDTKGLGSDGNDADVWWERLFDGQLKNFEVSNGLNGVIFELKQRRVDDHVRKATSPLYRMFVRGEGLAGTEGKTDNAYVVYKSVSASVVVNTAQQAMRGRGKGTEKREKEGKEKKEKTDKKEKKEKKAKKKDKEEKEKKDIKETKEKNEKIDSKEKKEKKDMKESKHTKALKVTKEKQELLSSDQSGKSSTSKKSTKSAKSSSDKKRKREEKAEKPRKRRS</sequence>
<accession>A0A4P9ZJL5</accession>
<keyword evidence="3" id="KW-1185">Reference proteome</keyword>
<reference evidence="3" key="1">
    <citation type="journal article" date="2018" name="Nat. Microbiol.">
        <title>Leveraging single-cell genomics to expand the fungal tree of life.</title>
        <authorList>
            <person name="Ahrendt S.R."/>
            <person name="Quandt C.A."/>
            <person name="Ciobanu D."/>
            <person name="Clum A."/>
            <person name="Salamov A."/>
            <person name="Andreopoulos B."/>
            <person name="Cheng J.F."/>
            <person name="Woyke T."/>
            <person name="Pelin A."/>
            <person name="Henrissat B."/>
            <person name="Reynolds N.K."/>
            <person name="Benny G.L."/>
            <person name="Smith M.E."/>
            <person name="James T.Y."/>
            <person name="Grigoriev I.V."/>
        </authorList>
    </citation>
    <scope>NUCLEOTIDE SEQUENCE [LARGE SCALE GENOMIC DNA]</scope>
    <source>
        <strain evidence="3">Baker2002</strain>
    </source>
</reference>
<evidence type="ECO:0000313" key="2">
    <source>
        <dbReference type="EMBL" id="RKP32712.1"/>
    </source>
</evidence>
<dbReference type="AlphaFoldDB" id="A0A4P9ZJL5"/>
<feature type="compositionally biased region" description="Basic residues" evidence="1">
    <location>
        <begin position="237"/>
        <end position="253"/>
    </location>
</feature>
<dbReference type="PANTHER" id="PTHR23149">
    <property type="entry name" value="G PATCH DOMAIN CONTAINING PROTEIN"/>
    <property type="match status" value="1"/>
</dbReference>
<evidence type="ECO:0000313" key="3">
    <source>
        <dbReference type="Proteomes" id="UP000268321"/>
    </source>
</evidence>
<evidence type="ECO:0000256" key="1">
    <source>
        <dbReference type="SAM" id="MobiDB-lite"/>
    </source>
</evidence>
<protein>
    <recommendedName>
        <fullName evidence="4">G-patch domain-containing protein</fullName>
    </recommendedName>
</protein>
<dbReference type="PANTHER" id="PTHR23149:SF26">
    <property type="entry name" value="PROTEIN TMA23"/>
    <property type="match status" value="1"/>
</dbReference>
<gene>
    <name evidence="2" type="ORF">METBISCDRAFT_20982</name>
</gene>
<evidence type="ECO:0008006" key="4">
    <source>
        <dbReference type="Google" id="ProtNLM"/>
    </source>
</evidence>
<dbReference type="EMBL" id="ML004429">
    <property type="protein sequence ID" value="RKP32712.1"/>
    <property type="molecule type" value="Genomic_DNA"/>
</dbReference>
<dbReference type="Proteomes" id="UP000268321">
    <property type="component" value="Unassembled WGS sequence"/>
</dbReference>
<organism evidence="2 3">
    <name type="scientific">Metschnikowia bicuspidata</name>
    <dbReference type="NCBI Taxonomy" id="27322"/>
    <lineage>
        <taxon>Eukaryota</taxon>
        <taxon>Fungi</taxon>
        <taxon>Dikarya</taxon>
        <taxon>Ascomycota</taxon>
        <taxon>Saccharomycotina</taxon>
        <taxon>Pichiomycetes</taxon>
        <taxon>Metschnikowiaceae</taxon>
        <taxon>Metschnikowia</taxon>
    </lineage>
</organism>
<feature type="compositionally biased region" description="Basic and acidic residues" evidence="1">
    <location>
        <begin position="163"/>
        <end position="211"/>
    </location>
</feature>
<dbReference type="OrthoDB" id="3366546at2759"/>
<feature type="compositionally biased region" description="Basic and acidic residues" evidence="1">
    <location>
        <begin position="134"/>
        <end position="154"/>
    </location>
</feature>
<proteinExistence type="predicted"/>
<feature type="compositionally biased region" description="Low complexity" evidence="1">
    <location>
        <begin position="214"/>
        <end position="233"/>
    </location>
</feature>
<name>A0A4P9ZJL5_9ASCO</name>